<feature type="region of interest" description="Disordered" evidence="1">
    <location>
        <begin position="1"/>
        <end position="88"/>
    </location>
</feature>
<dbReference type="AlphaFoldDB" id="A0A6J4K0N0"/>
<feature type="compositionally biased region" description="Low complexity" evidence="1">
    <location>
        <begin position="61"/>
        <end position="73"/>
    </location>
</feature>
<evidence type="ECO:0000256" key="1">
    <source>
        <dbReference type="SAM" id="MobiDB-lite"/>
    </source>
</evidence>
<gene>
    <name evidence="2" type="ORF">AVDCRST_MAG48-611</name>
</gene>
<accession>A0A6J4K0N0</accession>
<organism evidence="2">
    <name type="scientific">uncultured Friedmanniella sp</name>
    <dbReference type="NCBI Taxonomy" id="335381"/>
    <lineage>
        <taxon>Bacteria</taxon>
        <taxon>Bacillati</taxon>
        <taxon>Actinomycetota</taxon>
        <taxon>Actinomycetes</taxon>
        <taxon>Propionibacteriales</taxon>
        <taxon>Nocardioidaceae</taxon>
        <taxon>Friedmanniella</taxon>
        <taxon>environmental samples</taxon>
    </lineage>
</organism>
<feature type="compositionally biased region" description="Basic and acidic residues" evidence="1">
    <location>
        <begin position="74"/>
        <end position="88"/>
    </location>
</feature>
<name>A0A6J4K0N0_9ACTN</name>
<feature type="non-terminal residue" evidence="2">
    <location>
        <position position="1"/>
    </location>
</feature>
<sequence>CGPARPPARGPATPGGCWPRSHPSSPSGLPSTRPPSTVATRCERVAPGWSAPGRRTTCCATPRASSRWSSSPWPRRDPPRADRTRGRR</sequence>
<dbReference type="EMBL" id="CADCTS010000092">
    <property type="protein sequence ID" value="CAA9292212.1"/>
    <property type="molecule type" value="Genomic_DNA"/>
</dbReference>
<evidence type="ECO:0000313" key="2">
    <source>
        <dbReference type="EMBL" id="CAA9292212.1"/>
    </source>
</evidence>
<reference evidence="2" key="1">
    <citation type="submission" date="2020-02" db="EMBL/GenBank/DDBJ databases">
        <authorList>
            <person name="Meier V. D."/>
        </authorList>
    </citation>
    <scope>NUCLEOTIDE SEQUENCE</scope>
    <source>
        <strain evidence="2">AVDCRST_MAG48</strain>
    </source>
</reference>
<protein>
    <submittedName>
        <fullName evidence="2">Uncharacterized protein</fullName>
    </submittedName>
</protein>
<feature type="compositionally biased region" description="Polar residues" evidence="1">
    <location>
        <begin position="22"/>
        <end position="39"/>
    </location>
</feature>
<feature type="non-terminal residue" evidence="2">
    <location>
        <position position="88"/>
    </location>
</feature>
<proteinExistence type="predicted"/>